<evidence type="ECO:0000256" key="1">
    <source>
        <dbReference type="ARBA" id="ARBA00007534"/>
    </source>
</evidence>
<keyword evidence="7" id="KW-1185">Reference proteome</keyword>
<evidence type="ECO:0000256" key="5">
    <source>
        <dbReference type="SAM" id="SignalP"/>
    </source>
</evidence>
<dbReference type="GO" id="GO:0052689">
    <property type="term" value="F:carboxylic ester hydrolase activity"/>
    <property type="evidence" value="ECO:0007669"/>
    <property type="project" value="UniProtKB-KW"/>
</dbReference>
<evidence type="ECO:0000256" key="4">
    <source>
        <dbReference type="ARBA" id="ARBA00023157"/>
    </source>
</evidence>
<keyword evidence="3" id="KW-0378">Hydrolase</keyword>
<dbReference type="SUPFAM" id="SSF53474">
    <property type="entry name" value="alpha/beta-Hydrolases"/>
    <property type="match status" value="1"/>
</dbReference>
<comment type="similarity">
    <text evidence="1">Belongs to the cutinase family.</text>
</comment>
<evidence type="ECO:0000313" key="7">
    <source>
        <dbReference type="Proteomes" id="UP000321769"/>
    </source>
</evidence>
<organism evidence="6 7">
    <name type="scientific">Aeromicrobium flavum</name>
    <dbReference type="NCBI Taxonomy" id="416568"/>
    <lineage>
        <taxon>Bacteria</taxon>
        <taxon>Bacillati</taxon>
        <taxon>Actinomycetota</taxon>
        <taxon>Actinomycetes</taxon>
        <taxon>Propionibacteriales</taxon>
        <taxon>Nocardioidaceae</taxon>
        <taxon>Aeromicrobium</taxon>
    </lineage>
</organism>
<dbReference type="PANTHER" id="PTHR33630">
    <property type="entry name" value="CUTINASE RV1984C-RELATED-RELATED"/>
    <property type="match status" value="1"/>
</dbReference>
<evidence type="ECO:0000256" key="3">
    <source>
        <dbReference type="ARBA" id="ARBA00022801"/>
    </source>
</evidence>
<keyword evidence="5" id="KW-0732">Signal</keyword>
<sequence length="219" mass="22388">MRNLRTTCALAGGLLALATVATPAAAAPATAADDCADVNVIVVRGTGEPGTFGWIIGDGLVGKVRAKVPGTKATALDYPASIGRDSVPNGITNLVATVTERAAACPEEQQVLVGYSQGAQVVNGALGVDLTGTANAPMPAPSPLPTELSDHIAAIALFGDPLRKVDRSLPAPYADRSVSYCQPKDLVCDPAPDGRFLPHLAYAFNGDLNRATAFIAGRV</sequence>
<dbReference type="Gene3D" id="3.40.50.1820">
    <property type="entry name" value="alpha/beta hydrolase"/>
    <property type="match status" value="1"/>
</dbReference>
<keyword evidence="2" id="KW-0719">Serine esterase</keyword>
<feature type="chain" id="PRO_5022049596" evidence="5">
    <location>
        <begin position="27"/>
        <end position="219"/>
    </location>
</feature>
<dbReference type="SMART" id="SM01110">
    <property type="entry name" value="Cutinase"/>
    <property type="match status" value="1"/>
</dbReference>
<keyword evidence="4" id="KW-1015">Disulfide bond</keyword>
<reference evidence="6 7" key="1">
    <citation type="submission" date="2019-07" db="EMBL/GenBank/DDBJ databases">
        <title>Whole genome shotgun sequence of Aeromicrobium flavum NBRC 107625.</title>
        <authorList>
            <person name="Hosoyama A."/>
            <person name="Uohara A."/>
            <person name="Ohji S."/>
            <person name="Ichikawa N."/>
        </authorList>
    </citation>
    <scope>NUCLEOTIDE SEQUENCE [LARGE SCALE GENOMIC DNA]</scope>
    <source>
        <strain evidence="6 7">NBRC 107625</strain>
    </source>
</reference>
<dbReference type="InterPro" id="IPR000675">
    <property type="entry name" value="Cutinase/axe"/>
</dbReference>
<dbReference type="AlphaFoldDB" id="A0A512HTP0"/>
<name>A0A512HTP0_9ACTN</name>
<evidence type="ECO:0000256" key="2">
    <source>
        <dbReference type="ARBA" id="ARBA00022487"/>
    </source>
</evidence>
<evidence type="ECO:0000313" key="6">
    <source>
        <dbReference type="EMBL" id="GEO88817.1"/>
    </source>
</evidence>
<comment type="caution">
    <text evidence="6">The sequence shown here is derived from an EMBL/GenBank/DDBJ whole genome shotgun (WGS) entry which is preliminary data.</text>
</comment>
<gene>
    <name evidence="6" type="primary">cut1</name>
    <name evidence="6" type="ORF">AFL01nite_11440</name>
</gene>
<dbReference type="RefSeq" id="WP_146826347.1">
    <property type="nucleotide sequence ID" value="NZ_BAAAYQ010000001.1"/>
</dbReference>
<protein>
    <submittedName>
        <fullName evidence="6">Cutinase</fullName>
    </submittedName>
</protein>
<feature type="signal peptide" evidence="5">
    <location>
        <begin position="1"/>
        <end position="26"/>
    </location>
</feature>
<proteinExistence type="inferred from homology"/>
<dbReference type="OrthoDB" id="9796385at2"/>
<dbReference type="InterPro" id="IPR029058">
    <property type="entry name" value="AB_hydrolase_fold"/>
</dbReference>
<dbReference type="Proteomes" id="UP000321769">
    <property type="component" value="Unassembled WGS sequence"/>
</dbReference>
<dbReference type="PANTHER" id="PTHR33630:SF9">
    <property type="entry name" value="CUTINASE 4"/>
    <property type="match status" value="1"/>
</dbReference>
<dbReference type="EMBL" id="BJZQ01000004">
    <property type="protein sequence ID" value="GEO88817.1"/>
    <property type="molecule type" value="Genomic_DNA"/>
</dbReference>
<accession>A0A512HTP0</accession>
<dbReference type="Pfam" id="PF01083">
    <property type="entry name" value="Cutinase"/>
    <property type="match status" value="1"/>
</dbReference>